<comment type="caution">
    <text evidence="1">The sequence shown here is derived from an EMBL/GenBank/DDBJ whole genome shotgun (WGS) entry which is preliminary data.</text>
</comment>
<dbReference type="Gene3D" id="1.10.3680.10">
    <property type="entry name" value="TerB-like"/>
    <property type="match status" value="1"/>
</dbReference>
<dbReference type="InterPro" id="IPR029024">
    <property type="entry name" value="TerB-like"/>
</dbReference>
<reference evidence="1" key="1">
    <citation type="submission" date="2020-09" db="EMBL/GenBank/DDBJ databases">
        <authorList>
            <person name="Kim M.K."/>
        </authorList>
    </citation>
    <scope>NUCLEOTIDE SEQUENCE</scope>
    <source>
        <strain evidence="1">BT702</strain>
    </source>
</reference>
<evidence type="ECO:0000313" key="1">
    <source>
        <dbReference type="EMBL" id="MBD2705237.1"/>
    </source>
</evidence>
<name>A0A927AVL9_9BACT</name>
<protein>
    <recommendedName>
        <fullName evidence="3">TerB family tellurite resistance protein</fullName>
    </recommendedName>
</protein>
<dbReference type="Proteomes" id="UP000598820">
    <property type="component" value="Unassembled WGS sequence"/>
</dbReference>
<evidence type="ECO:0000313" key="2">
    <source>
        <dbReference type="Proteomes" id="UP000598820"/>
    </source>
</evidence>
<dbReference type="RefSeq" id="WP_190892470.1">
    <property type="nucleotide sequence ID" value="NZ_JACWZY010000049.1"/>
</dbReference>
<dbReference type="EMBL" id="JACWZY010000049">
    <property type="protein sequence ID" value="MBD2705237.1"/>
    <property type="molecule type" value="Genomic_DNA"/>
</dbReference>
<sequence>MLNLFKRKPQHPLTKAFEGATLSQKLSVINFLQLVATCDNQYAPHPEEGKLTTKFLEVFNLTVQQVVAHGNEKNRTFQNDLNALSLEQKEMLVIMAYAMASTDGWANEVELTYLNTSFEAIGIGENELMKIIIKYNELSQNF</sequence>
<proteinExistence type="predicted"/>
<organism evidence="1 2">
    <name type="scientific">Spirosoma profusum</name>
    <dbReference type="NCBI Taxonomy" id="2771354"/>
    <lineage>
        <taxon>Bacteria</taxon>
        <taxon>Pseudomonadati</taxon>
        <taxon>Bacteroidota</taxon>
        <taxon>Cytophagia</taxon>
        <taxon>Cytophagales</taxon>
        <taxon>Cytophagaceae</taxon>
        <taxon>Spirosoma</taxon>
    </lineage>
</organism>
<evidence type="ECO:0008006" key="3">
    <source>
        <dbReference type="Google" id="ProtNLM"/>
    </source>
</evidence>
<dbReference type="SUPFAM" id="SSF158682">
    <property type="entry name" value="TerB-like"/>
    <property type="match status" value="1"/>
</dbReference>
<accession>A0A927AVL9</accession>
<gene>
    <name evidence="1" type="ORF">IC229_31755</name>
</gene>
<keyword evidence="2" id="KW-1185">Reference proteome</keyword>
<dbReference type="AlphaFoldDB" id="A0A927AVL9"/>